<dbReference type="EMBL" id="VWPK01000004">
    <property type="protein sequence ID" value="KAA5613875.1"/>
    <property type="molecule type" value="Genomic_DNA"/>
</dbReference>
<accession>A0A5M6J2M7</accession>
<name>A0A5M6J2M7_9PROT</name>
<proteinExistence type="predicted"/>
<gene>
    <name evidence="2" type="ORF">F1189_03625</name>
</gene>
<feature type="chain" id="PRO_5024440573" evidence="1">
    <location>
        <begin position="28"/>
        <end position="162"/>
    </location>
</feature>
<comment type="caution">
    <text evidence="2">The sequence shown here is derived from an EMBL/GenBank/DDBJ whole genome shotgun (WGS) entry which is preliminary data.</text>
</comment>
<keyword evidence="1" id="KW-0732">Signal</keyword>
<protein>
    <submittedName>
        <fullName evidence="2">Uncharacterized protein</fullName>
    </submittedName>
</protein>
<keyword evidence="3" id="KW-1185">Reference proteome</keyword>
<feature type="signal peptide" evidence="1">
    <location>
        <begin position="1"/>
        <end position="27"/>
    </location>
</feature>
<dbReference type="Proteomes" id="UP000325255">
    <property type="component" value="Unassembled WGS sequence"/>
</dbReference>
<evidence type="ECO:0000313" key="3">
    <source>
        <dbReference type="Proteomes" id="UP000325255"/>
    </source>
</evidence>
<organism evidence="2 3">
    <name type="scientific">Rhodovastum atsumiense</name>
    <dbReference type="NCBI Taxonomy" id="504468"/>
    <lineage>
        <taxon>Bacteria</taxon>
        <taxon>Pseudomonadati</taxon>
        <taxon>Pseudomonadota</taxon>
        <taxon>Alphaproteobacteria</taxon>
        <taxon>Acetobacterales</taxon>
        <taxon>Acetobacteraceae</taxon>
        <taxon>Rhodovastum</taxon>
    </lineage>
</organism>
<reference evidence="2 3" key="1">
    <citation type="submission" date="2019-09" db="EMBL/GenBank/DDBJ databases">
        <title>Genome sequence of Rhodovastum atsumiense, a diverse member of the Acetobacteraceae family of non-sulfur purple photosynthetic bacteria.</title>
        <authorList>
            <person name="Meyer T."/>
            <person name="Kyndt J."/>
        </authorList>
    </citation>
    <scope>NUCLEOTIDE SEQUENCE [LARGE SCALE GENOMIC DNA]</scope>
    <source>
        <strain evidence="2 3">DSM 21279</strain>
    </source>
</reference>
<sequence length="162" mass="16487">MMPFSAARLVLLLGPALLLAACASQFAQNRQDLASRLQVQLAPDIAAGRVALQPLPDGTRVTLVEPSFYENGGGTLSESGRNILTSVIQALLDPALMRIDVTAAPPTPGGLAEARAQAVLQVFKDASLGPSLQPAPAQPVLPPGGIGATPPGVAIDLGVVRG</sequence>
<evidence type="ECO:0000313" key="2">
    <source>
        <dbReference type="EMBL" id="KAA5613875.1"/>
    </source>
</evidence>
<dbReference type="RefSeq" id="WP_150039259.1">
    <property type="nucleotide sequence ID" value="NZ_OW485601.1"/>
</dbReference>
<dbReference type="AlphaFoldDB" id="A0A5M6J2M7"/>
<evidence type="ECO:0000256" key="1">
    <source>
        <dbReference type="SAM" id="SignalP"/>
    </source>
</evidence>